<evidence type="ECO:0000313" key="3">
    <source>
        <dbReference type="EMBL" id="GKZ28130.1"/>
    </source>
</evidence>
<keyword evidence="2" id="KW-0472">Membrane</keyword>
<keyword evidence="2" id="KW-0812">Transmembrane</keyword>
<organism evidence="3 4">
    <name type="scientific">Aspergillus brasiliensis</name>
    <dbReference type="NCBI Taxonomy" id="319629"/>
    <lineage>
        <taxon>Eukaryota</taxon>
        <taxon>Fungi</taxon>
        <taxon>Dikarya</taxon>
        <taxon>Ascomycota</taxon>
        <taxon>Pezizomycotina</taxon>
        <taxon>Eurotiomycetes</taxon>
        <taxon>Eurotiomycetidae</taxon>
        <taxon>Eurotiales</taxon>
        <taxon>Aspergillaceae</taxon>
        <taxon>Aspergillus</taxon>
        <taxon>Aspergillus subgen. Circumdati</taxon>
    </lineage>
</organism>
<dbReference type="AlphaFoldDB" id="A0A9W6DUF1"/>
<comment type="caution">
    <text evidence="3">The sequence shown here is derived from an EMBL/GenBank/DDBJ whole genome shotgun (WGS) entry which is preliminary data.</text>
</comment>
<dbReference type="EMBL" id="BROQ01000884">
    <property type="protein sequence ID" value="GKZ28130.1"/>
    <property type="molecule type" value="Genomic_DNA"/>
</dbReference>
<dbReference type="Proteomes" id="UP001143548">
    <property type="component" value="Unassembled WGS sequence"/>
</dbReference>
<gene>
    <name evidence="3" type="ORF">AbraCBS73388_011377</name>
</gene>
<keyword evidence="2" id="KW-1133">Transmembrane helix</keyword>
<evidence type="ECO:0000256" key="2">
    <source>
        <dbReference type="SAM" id="Phobius"/>
    </source>
</evidence>
<evidence type="ECO:0000313" key="4">
    <source>
        <dbReference type="Proteomes" id="UP001143548"/>
    </source>
</evidence>
<feature type="region of interest" description="Disordered" evidence="1">
    <location>
        <begin position="32"/>
        <end position="51"/>
    </location>
</feature>
<evidence type="ECO:0000256" key="1">
    <source>
        <dbReference type="SAM" id="MobiDB-lite"/>
    </source>
</evidence>
<name>A0A9W6DUF1_9EURO</name>
<sequence>MVSQRDRELFRDDIRSRGTKLNAAERESLLRPYLPDPSDLPRRPLQRRKKVPRKTPIRTFIKSQLHLLTYTVVHIFFGIISRLILSYHAVVDRIFAIVYYHHRTPELIRKDVKGLKRLPEHLSVILSLRKEDDALAILMDEVAELSAWSALNLYAQYEGKNRRKGRG</sequence>
<feature type="transmembrane region" description="Helical" evidence="2">
    <location>
        <begin position="67"/>
        <end position="85"/>
    </location>
</feature>
<protein>
    <submittedName>
        <fullName evidence="3">Uncharacterized protein</fullName>
    </submittedName>
</protein>
<proteinExistence type="predicted"/>
<reference evidence="3" key="1">
    <citation type="submission" date="2022-07" db="EMBL/GenBank/DDBJ databases">
        <title>Taxonomy of Aspergillus series Nigri: significant species reduction supported by multi-species coalescent approaches.</title>
        <authorList>
            <person name="Bian C."/>
            <person name="Kusuya Y."/>
            <person name="Sklenar F."/>
            <person name="D'hooge E."/>
            <person name="Yaguchi T."/>
            <person name="Takahashi H."/>
            <person name="Hubka V."/>
        </authorList>
    </citation>
    <scope>NUCLEOTIDE SEQUENCE</scope>
    <source>
        <strain evidence="3">CBS 733.88</strain>
    </source>
</reference>
<accession>A0A9W6DUF1</accession>